<dbReference type="Pfam" id="PF00004">
    <property type="entry name" value="AAA"/>
    <property type="match status" value="1"/>
</dbReference>
<sequence length="418" mass="46204">MVTTMLKATLMGGCLFLASGFQMPAPRAMGRGLPIRMAEEGGSKHGGLVYDREKALSGDANAGNFRKLSDAMVRAEKEAKRNEEERRQREMAEELARQARAKKVAKLNEVMSTPKQAVGSADEFSWDSGVQTALDRLDNELIGLKPVKSRVRELASMLVVDKMRQSIGLDPFISDGLHMCFTGAPGTGKTTVAFRMGDIFKAMGYCRAGHVVLATRDTLVGQYVGHTGPKTKEVIKQAMGGILFIDEAYYLYNAGNDRDYGVESIEILLKVMEQRSSDLIVIFAGYKDRMDQFFSYIPGMQSRVNLHIDFPDMEPDDLVDVGKLMFNNMEYKLAPDAEPALREYVTLRKEKLFFSNARSVRNAVDLARMAAANRVYELATAPGASGLITLDELTQVKKEDFDGLLDLVRNAPEGAILA</sequence>
<dbReference type="Gene3D" id="1.10.8.60">
    <property type="match status" value="1"/>
</dbReference>
<dbReference type="GO" id="GO:0005524">
    <property type="term" value="F:ATP binding"/>
    <property type="evidence" value="ECO:0007669"/>
    <property type="project" value="UniProtKB-KW"/>
</dbReference>
<dbReference type="GO" id="GO:0016887">
    <property type="term" value="F:ATP hydrolysis activity"/>
    <property type="evidence" value="ECO:0007669"/>
    <property type="project" value="InterPro"/>
</dbReference>
<dbReference type="Proteomes" id="UP000355283">
    <property type="component" value="Unassembled WGS sequence"/>
</dbReference>
<dbReference type="InterPro" id="IPR000641">
    <property type="entry name" value="CbxX/CfxQ"/>
</dbReference>
<feature type="domain" description="CbbX AAA lid" evidence="7">
    <location>
        <begin position="335"/>
        <end position="401"/>
    </location>
</feature>
<keyword evidence="2" id="KW-0547">Nucleotide-binding</keyword>
<dbReference type="EMBL" id="SDOX01000002">
    <property type="protein sequence ID" value="TFJ88147.1"/>
    <property type="molecule type" value="Genomic_DNA"/>
</dbReference>
<evidence type="ECO:0000313" key="9">
    <source>
        <dbReference type="Proteomes" id="UP000355283"/>
    </source>
</evidence>
<dbReference type="InterPro" id="IPR041627">
    <property type="entry name" value="AAA_lid_6"/>
</dbReference>
<evidence type="ECO:0008006" key="10">
    <source>
        <dbReference type="Google" id="ProtNLM"/>
    </source>
</evidence>
<dbReference type="AlphaFoldDB" id="A0A4D9DCL1"/>
<feature type="coiled-coil region" evidence="4">
    <location>
        <begin position="65"/>
        <end position="102"/>
    </location>
</feature>
<keyword evidence="3" id="KW-0067">ATP-binding</keyword>
<gene>
    <name evidence="8" type="ORF">NSK_000501</name>
</gene>
<dbReference type="PRINTS" id="PR00820">
    <property type="entry name" value="CBXXCFQX"/>
</dbReference>
<dbReference type="Pfam" id="PF17866">
    <property type="entry name" value="AAA_lid_6"/>
    <property type="match status" value="1"/>
</dbReference>
<dbReference type="OrthoDB" id="2423195at2759"/>
<keyword evidence="5" id="KW-0732">Signal</keyword>
<keyword evidence="9" id="KW-1185">Reference proteome</keyword>
<reference evidence="8 9" key="1">
    <citation type="submission" date="2019-01" db="EMBL/GenBank/DDBJ databases">
        <title>Nuclear Genome Assembly of the Microalgal Biofuel strain Nannochloropsis salina CCMP1776.</title>
        <authorList>
            <person name="Hovde B."/>
        </authorList>
    </citation>
    <scope>NUCLEOTIDE SEQUENCE [LARGE SCALE GENOMIC DNA]</scope>
    <source>
        <strain evidence="8 9">CCMP1776</strain>
    </source>
</reference>
<accession>A0A4D9DCL1</accession>
<feature type="chain" id="PRO_5020035211" description="AAA+ ATPase domain-containing protein" evidence="5">
    <location>
        <begin position="21"/>
        <end position="418"/>
    </location>
</feature>
<name>A0A4D9DCL1_9STRA</name>
<dbReference type="InterPro" id="IPR000470">
    <property type="entry name" value="CbxX/CfqX_mono"/>
</dbReference>
<dbReference type="PANTHER" id="PTHR43392">
    <property type="entry name" value="AAA-TYPE ATPASE FAMILY PROTEIN / ANKYRIN REPEAT FAMILY PROTEIN"/>
    <property type="match status" value="1"/>
</dbReference>
<comment type="caution">
    <text evidence="8">The sequence shown here is derived from an EMBL/GenBank/DDBJ whole genome shotgun (WGS) entry which is preliminary data.</text>
</comment>
<keyword evidence="4" id="KW-0175">Coiled coil</keyword>
<feature type="signal peptide" evidence="5">
    <location>
        <begin position="1"/>
        <end position="20"/>
    </location>
</feature>
<dbReference type="PRINTS" id="PR00819">
    <property type="entry name" value="CBXCFQXSUPER"/>
</dbReference>
<evidence type="ECO:0000259" key="6">
    <source>
        <dbReference type="Pfam" id="PF00004"/>
    </source>
</evidence>
<evidence type="ECO:0000256" key="1">
    <source>
        <dbReference type="ARBA" id="ARBA00010378"/>
    </source>
</evidence>
<comment type="similarity">
    <text evidence="1">Belongs to the CbxX/CfxQ family.</text>
</comment>
<dbReference type="PANTHER" id="PTHR43392:SF2">
    <property type="entry name" value="AAA-TYPE ATPASE FAMILY PROTEIN _ ANKYRIN REPEAT FAMILY PROTEIN"/>
    <property type="match status" value="1"/>
</dbReference>
<dbReference type="InterPro" id="IPR003959">
    <property type="entry name" value="ATPase_AAA_core"/>
</dbReference>
<feature type="domain" description="ATPase AAA-type core" evidence="6">
    <location>
        <begin position="179"/>
        <end position="310"/>
    </location>
</feature>
<dbReference type="SUPFAM" id="SSF52540">
    <property type="entry name" value="P-loop containing nucleoside triphosphate hydrolases"/>
    <property type="match status" value="1"/>
</dbReference>
<evidence type="ECO:0000259" key="7">
    <source>
        <dbReference type="Pfam" id="PF17866"/>
    </source>
</evidence>
<dbReference type="Gene3D" id="3.40.50.300">
    <property type="entry name" value="P-loop containing nucleotide triphosphate hydrolases"/>
    <property type="match status" value="1"/>
</dbReference>
<evidence type="ECO:0000256" key="4">
    <source>
        <dbReference type="SAM" id="Coils"/>
    </source>
</evidence>
<dbReference type="InterPro" id="IPR027417">
    <property type="entry name" value="P-loop_NTPase"/>
</dbReference>
<organism evidence="8 9">
    <name type="scientific">Nannochloropsis salina CCMP1776</name>
    <dbReference type="NCBI Taxonomy" id="1027361"/>
    <lineage>
        <taxon>Eukaryota</taxon>
        <taxon>Sar</taxon>
        <taxon>Stramenopiles</taxon>
        <taxon>Ochrophyta</taxon>
        <taxon>Eustigmatophyceae</taxon>
        <taxon>Eustigmatales</taxon>
        <taxon>Monodopsidaceae</taxon>
        <taxon>Microchloropsis</taxon>
        <taxon>Microchloropsis salina</taxon>
    </lineage>
</organism>
<dbReference type="CDD" id="cd00009">
    <property type="entry name" value="AAA"/>
    <property type="match status" value="1"/>
</dbReference>
<dbReference type="InterPro" id="IPR050773">
    <property type="entry name" value="CbxX/CfxQ_RuBisCO_ESX"/>
</dbReference>
<evidence type="ECO:0000256" key="3">
    <source>
        <dbReference type="ARBA" id="ARBA00022840"/>
    </source>
</evidence>
<evidence type="ECO:0000256" key="2">
    <source>
        <dbReference type="ARBA" id="ARBA00022741"/>
    </source>
</evidence>
<proteinExistence type="inferred from homology"/>
<evidence type="ECO:0000313" key="8">
    <source>
        <dbReference type="EMBL" id="TFJ88147.1"/>
    </source>
</evidence>
<protein>
    <recommendedName>
        <fullName evidence="10">AAA+ ATPase domain-containing protein</fullName>
    </recommendedName>
</protein>
<evidence type="ECO:0000256" key="5">
    <source>
        <dbReference type="SAM" id="SignalP"/>
    </source>
</evidence>
<dbReference type="FunFam" id="3.40.50.300:FF:000216">
    <property type="entry name" value="Type VII secretion ATPase EccA"/>
    <property type="match status" value="1"/>
</dbReference>